<keyword evidence="1" id="KW-0812">Transmembrane</keyword>
<keyword evidence="1" id="KW-1133">Transmembrane helix</keyword>
<sequence length="167" mass="18474">MAKSSFTDRFQDWLSEWDDAKTRQVLVVVLAVLSGLLIGMLVYTIAKYVLDQMFPFPPGIYMVDAEQKAELMKTVASQVFIIIPLTWVVGTLVGGYFSVVMGKIGQFPAWIAGILLTAYFWIDLLHLPNNTTLFLLCPVLAGICAFAGGWLGMYMVAQKSVKAQAQV</sequence>
<dbReference type="SUPFAM" id="SSF103473">
    <property type="entry name" value="MFS general substrate transporter"/>
    <property type="match status" value="1"/>
</dbReference>
<keyword evidence="3" id="KW-1185">Reference proteome</keyword>
<proteinExistence type="predicted"/>
<dbReference type="EMBL" id="AWGB01000030">
    <property type="protein sequence ID" value="ESQ89317.1"/>
    <property type="molecule type" value="Genomic_DNA"/>
</dbReference>
<feature type="transmembrane region" description="Helical" evidence="1">
    <location>
        <begin position="25"/>
        <end position="46"/>
    </location>
</feature>
<evidence type="ECO:0000313" key="3">
    <source>
        <dbReference type="Proteomes" id="UP000017837"/>
    </source>
</evidence>
<name>V4P5U2_9CAUL</name>
<dbReference type="AlphaFoldDB" id="V4P5U2"/>
<gene>
    <name evidence="2" type="ORF">ABENE_14105</name>
</gene>
<keyword evidence="1" id="KW-0472">Membrane</keyword>
<feature type="transmembrane region" description="Helical" evidence="1">
    <location>
        <begin position="107"/>
        <end position="127"/>
    </location>
</feature>
<dbReference type="PATRIC" id="fig|1121022.4.peg.2870"/>
<dbReference type="eggNOG" id="ENOG5033BAA">
    <property type="taxonomic scope" value="Bacteria"/>
</dbReference>
<accession>V4P5U2</accession>
<dbReference type="RefSeq" id="WP_018081881.1">
    <property type="nucleotide sequence ID" value="NZ_AQWM01000008.1"/>
</dbReference>
<comment type="caution">
    <text evidence="2">The sequence shown here is derived from an EMBL/GenBank/DDBJ whole genome shotgun (WGS) entry which is preliminary data.</text>
</comment>
<organism evidence="2 3">
    <name type="scientific">Asticcacaulis benevestitus DSM 16100 = ATCC BAA-896</name>
    <dbReference type="NCBI Taxonomy" id="1121022"/>
    <lineage>
        <taxon>Bacteria</taxon>
        <taxon>Pseudomonadati</taxon>
        <taxon>Pseudomonadota</taxon>
        <taxon>Alphaproteobacteria</taxon>
        <taxon>Caulobacterales</taxon>
        <taxon>Caulobacteraceae</taxon>
        <taxon>Asticcacaulis</taxon>
    </lineage>
</organism>
<reference evidence="2 3" key="1">
    <citation type="journal article" date="2014" name="Nature">
        <title>Sequential evolution of bacterial morphology by co-option of a developmental regulator.</title>
        <authorList>
            <person name="Jiang C."/>
            <person name="Brown P.J."/>
            <person name="Ducret A."/>
            <person name="Brun Y.V."/>
        </authorList>
    </citation>
    <scope>NUCLEOTIDE SEQUENCE [LARGE SCALE GENOMIC DNA]</scope>
    <source>
        <strain evidence="2 3">DSM 16100</strain>
    </source>
</reference>
<dbReference type="InterPro" id="IPR036259">
    <property type="entry name" value="MFS_trans_sf"/>
</dbReference>
<protein>
    <submittedName>
        <fullName evidence="2">Uncharacterized protein</fullName>
    </submittedName>
</protein>
<feature type="transmembrane region" description="Helical" evidence="1">
    <location>
        <begin position="133"/>
        <end position="157"/>
    </location>
</feature>
<dbReference type="Proteomes" id="UP000017837">
    <property type="component" value="Unassembled WGS sequence"/>
</dbReference>
<evidence type="ECO:0000256" key="1">
    <source>
        <dbReference type="SAM" id="Phobius"/>
    </source>
</evidence>
<dbReference type="OrthoDB" id="7172412at2"/>
<evidence type="ECO:0000313" key="2">
    <source>
        <dbReference type="EMBL" id="ESQ89317.1"/>
    </source>
</evidence>
<feature type="transmembrane region" description="Helical" evidence="1">
    <location>
        <begin position="79"/>
        <end position="100"/>
    </location>
</feature>